<keyword evidence="6" id="KW-0539">Nucleus</keyword>
<dbReference type="RefSeq" id="XP_016443890.1">
    <property type="nucleotide sequence ID" value="XM_016588404.2"/>
</dbReference>
<dbReference type="GO" id="GO:0090575">
    <property type="term" value="C:RNA polymerase II transcription regulator complex"/>
    <property type="evidence" value="ECO:0000318"/>
    <property type="project" value="GO_Central"/>
</dbReference>
<evidence type="ECO:0000313" key="11">
    <source>
        <dbReference type="RefSeq" id="XP_016443890.1"/>
    </source>
</evidence>
<dbReference type="InterPro" id="IPR015660">
    <property type="entry name" value="MASH1/Ascl1a-like"/>
</dbReference>
<evidence type="ECO:0000256" key="7">
    <source>
        <dbReference type="SAM" id="Coils"/>
    </source>
</evidence>
<name>A0A1S3XVI9_TOBAC</name>
<evidence type="ECO:0000256" key="8">
    <source>
        <dbReference type="SAM" id="MobiDB-lite"/>
    </source>
</evidence>
<keyword evidence="10" id="KW-1185">Reference proteome</keyword>
<keyword evidence="3" id="KW-0805">Transcription regulation</keyword>
<evidence type="ECO:0000256" key="5">
    <source>
        <dbReference type="ARBA" id="ARBA00023163"/>
    </source>
</evidence>
<dbReference type="Proteomes" id="UP000790787">
    <property type="component" value="Chromosome 4"/>
</dbReference>
<dbReference type="GeneID" id="107769204"/>
<evidence type="ECO:0000259" key="9">
    <source>
        <dbReference type="PROSITE" id="PS50888"/>
    </source>
</evidence>
<keyword evidence="5" id="KW-0804">Transcription</keyword>
<gene>
    <name evidence="11" type="primary">LOC107769204</name>
</gene>
<evidence type="ECO:0000256" key="2">
    <source>
        <dbReference type="ARBA" id="ARBA00011738"/>
    </source>
</evidence>
<dbReference type="FunFam" id="4.10.280.10:FF:000085">
    <property type="entry name" value="Transcription factor bHLH126"/>
    <property type="match status" value="1"/>
</dbReference>
<accession>A0A1S3XVI9</accession>
<feature type="compositionally biased region" description="Polar residues" evidence="8">
    <location>
        <begin position="1"/>
        <end position="10"/>
    </location>
</feature>
<dbReference type="OrthoDB" id="1935281at2759"/>
<evidence type="ECO:0000313" key="10">
    <source>
        <dbReference type="Proteomes" id="UP000790787"/>
    </source>
</evidence>
<reference evidence="10" key="1">
    <citation type="journal article" date="2014" name="Nat. Commun.">
        <title>The tobacco genome sequence and its comparison with those of tomato and potato.</title>
        <authorList>
            <person name="Sierro N."/>
            <person name="Battey J.N."/>
            <person name="Ouadi S."/>
            <person name="Bakaher N."/>
            <person name="Bovet L."/>
            <person name="Willig A."/>
            <person name="Goepfert S."/>
            <person name="Peitsch M.C."/>
            <person name="Ivanov N.V."/>
        </authorList>
    </citation>
    <scope>NUCLEOTIDE SEQUENCE [LARGE SCALE GENOMIC DNA]</scope>
</reference>
<dbReference type="GO" id="GO:0000977">
    <property type="term" value="F:RNA polymerase II transcription regulatory region sequence-specific DNA binding"/>
    <property type="evidence" value="ECO:0000318"/>
    <property type="project" value="GO_Central"/>
</dbReference>
<proteinExistence type="predicted"/>
<evidence type="ECO:0000256" key="1">
    <source>
        <dbReference type="ARBA" id="ARBA00004123"/>
    </source>
</evidence>
<dbReference type="OMA" id="WHLISTH"/>
<dbReference type="PANTHER" id="PTHR13935">
    <property type="entry name" value="ACHAETE-SCUTE TRANSCRIPTION FACTOR-RELATED"/>
    <property type="match status" value="1"/>
</dbReference>
<dbReference type="PROSITE" id="PS50888">
    <property type="entry name" value="BHLH"/>
    <property type="match status" value="1"/>
</dbReference>
<dbReference type="GO" id="GO:0000981">
    <property type="term" value="F:DNA-binding transcription factor activity, RNA polymerase II-specific"/>
    <property type="evidence" value="ECO:0000318"/>
    <property type="project" value="GO_Central"/>
</dbReference>
<reference evidence="11" key="2">
    <citation type="submission" date="2025-08" db="UniProtKB">
        <authorList>
            <consortium name="RefSeq"/>
        </authorList>
    </citation>
    <scope>IDENTIFICATION</scope>
    <source>
        <tissue evidence="11">Leaf</tissue>
    </source>
</reference>
<feature type="coiled-coil region" evidence="7">
    <location>
        <begin position="140"/>
        <end position="174"/>
    </location>
</feature>
<dbReference type="RefSeq" id="XP_016443890.1">
    <property type="nucleotide sequence ID" value="XM_016588404.1"/>
</dbReference>
<dbReference type="InterPro" id="IPR011598">
    <property type="entry name" value="bHLH_dom"/>
</dbReference>
<evidence type="ECO:0000256" key="6">
    <source>
        <dbReference type="ARBA" id="ARBA00023242"/>
    </source>
</evidence>
<evidence type="ECO:0000256" key="3">
    <source>
        <dbReference type="ARBA" id="ARBA00023015"/>
    </source>
</evidence>
<dbReference type="Pfam" id="PF00010">
    <property type="entry name" value="HLH"/>
    <property type="match status" value="1"/>
</dbReference>
<dbReference type="PANTHER" id="PTHR13935:SF155">
    <property type="entry name" value="TRANSCRIPTION FACTOR BHLH120-LIKE"/>
    <property type="match status" value="1"/>
</dbReference>
<dbReference type="Gene3D" id="4.10.280.10">
    <property type="entry name" value="Helix-loop-helix DNA-binding domain"/>
    <property type="match status" value="1"/>
</dbReference>
<comment type="subcellular location">
    <subcellularLocation>
        <location evidence="1">Nucleus</location>
    </subcellularLocation>
</comment>
<dbReference type="SMART" id="SM00353">
    <property type="entry name" value="HLH"/>
    <property type="match status" value="1"/>
</dbReference>
<dbReference type="AlphaFoldDB" id="A0A1S3XVI9"/>
<dbReference type="SUPFAM" id="SSF47459">
    <property type="entry name" value="HLH, helix-loop-helix DNA-binding domain"/>
    <property type="match status" value="1"/>
</dbReference>
<sequence>MDNFHSNVPFQQDDDNDHHQLLYPPTNTNSSSFLYYQENSTQLQDRVTDLTPFHSLEVDSNNVDLNNTNKINKRRKKSQNSSSAVSLQVDENTADCKQKKIIHREIERQRRQEMSNLYASLRQLLPLEYLKGKRSTSDHILEAVNYIEHLQKKVRKMEDNRDKLKKALSSSDVEHPKSGCSSSAAIIIKVRLCLDGMEILTDCSVTNEGFYISRVLEVLLREGLSIVSCSCNKVNGRLLHTIRTEVCSPSSIDAYELQQKLAATVNSN</sequence>
<keyword evidence="4" id="KW-0238">DNA-binding</keyword>
<dbReference type="GO" id="GO:0006357">
    <property type="term" value="P:regulation of transcription by RNA polymerase II"/>
    <property type="evidence" value="ECO:0000318"/>
    <property type="project" value="GO_Central"/>
</dbReference>
<dbReference type="CDD" id="cd18914">
    <property type="entry name" value="bHLH_AtORG2_like"/>
    <property type="match status" value="1"/>
</dbReference>
<keyword evidence="7" id="KW-0175">Coiled coil</keyword>
<feature type="region of interest" description="Disordered" evidence="8">
    <location>
        <begin position="1"/>
        <end position="26"/>
    </location>
</feature>
<comment type="subunit">
    <text evidence="2">Homodimer.</text>
</comment>
<feature type="domain" description="BHLH" evidence="9">
    <location>
        <begin position="98"/>
        <end position="150"/>
    </location>
</feature>
<protein>
    <submittedName>
        <fullName evidence="11">Transcription factor bHLH118-like</fullName>
    </submittedName>
</protein>
<dbReference type="GO" id="GO:0046983">
    <property type="term" value="F:protein dimerization activity"/>
    <property type="evidence" value="ECO:0007669"/>
    <property type="project" value="InterPro"/>
</dbReference>
<organism evidence="10 11">
    <name type="scientific">Nicotiana tabacum</name>
    <name type="common">Common tobacco</name>
    <dbReference type="NCBI Taxonomy" id="4097"/>
    <lineage>
        <taxon>Eukaryota</taxon>
        <taxon>Viridiplantae</taxon>
        <taxon>Streptophyta</taxon>
        <taxon>Embryophyta</taxon>
        <taxon>Tracheophyta</taxon>
        <taxon>Spermatophyta</taxon>
        <taxon>Magnoliopsida</taxon>
        <taxon>eudicotyledons</taxon>
        <taxon>Gunneridae</taxon>
        <taxon>Pentapetalae</taxon>
        <taxon>asterids</taxon>
        <taxon>lamiids</taxon>
        <taxon>Solanales</taxon>
        <taxon>Solanaceae</taxon>
        <taxon>Nicotianoideae</taxon>
        <taxon>Nicotianeae</taxon>
        <taxon>Nicotiana</taxon>
    </lineage>
</organism>
<dbReference type="PaxDb" id="4097-A0A1S3XVI9"/>
<evidence type="ECO:0000256" key="4">
    <source>
        <dbReference type="ARBA" id="ARBA00023125"/>
    </source>
</evidence>
<dbReference type="STRING" id="4097.A0A1S3XVI9"/>
<dbReference type="KEGG" id="nta:107769204"/>
<dbReference type="InterPro" id="IPR036638">
    <property type="entry name" value="HLH_DNA-bd_sf"/>
</dbReference>